<dbReference type="NCBIfam" id="NF006829">
    <property type="entry name" value="PRK09352.1"/>
    <property type="match status" value="1"/>
</dbReference>
<evidence type="ECO:0000256" key="8">
    <source>
        <dbReference type="ARBA" id="ARBA00023268"/>
    </source>
</evidence>
<sequence length="376" mass="39409">MTHAAITGWGKCLPPAVLTNADLATFLDTTDEWIVSRTGIRERRVSHVPLGDLAAVAGARALACAGLPAAELDLVVLGSTLPDQLAPNTASGVARQLGAANAGCMDLNTACTSFLYGLSTATALLRTGVARTALVIGAEVPTAFLDWEDRNTAVLFGDGCGAVVLQASPREEGVLAERLGCYADARDTLDIRGVGGRFANRGLPLGYTRWAFDGQEIFRRAVVGMAQASGEALARCGLGAGDVDLCVPHQANRRIIDAVAKRAGLPAERVFVNVDRYGNMSAATVPVALVEALEQGRVAPGATLLLPAFGAGLTWCAHVVRWGDRTAPLETSGAELPPCDRSALELVEELRARRARYHGAARPFIEEAAPLLAPRA</sequence>
<accession>A0A7I9VK30</accession>
<dbReference type="SUPFAM" id="SSF53901">
    <property type="entry name" value="Thiolase-like"/>
    <property type="match status" value="1"/>
</dbReference>
<dbReference type="InterPro" id="IPR004655">
    <property type="entry name" value="FabH"/>
</dbReference>
<evidence type="ECO:0000313" key="13">
    <source>
        <dbReference type="EMBL" id="GEJ56725.1"/>
    </source>
</evidence>
<dbReference type="PANTHER" id="PTHR34069:SF2">
    <property type="entry name" value="BETA-KETOACYL-[ACYL-CARRIER-PROTEIN] SYNTHASE III"/>
    <property type="match status" value="1"/>
</dbReference>
<evidence type="ECO:0000256" key="2">
    <source>
        <dbReference type="ARBA" id="ARBA00022490"/>
    </source>
</evidence>
<comment type="subunit">
    <text evidence="10">Homodimer.</text>
</comment>
<feature type="domain" description="Beta-ketoacyl-[acyl-carrier-protein] synthase III C-terminal" evidence="11">
    <location>
        <begin position="233"/>
        <end position="322"/>
    </location>
</feature>
<dbReference type="GO" id="GO:0044550">
    <property type="term" value="P:secondary metabolite biosynthetic process"/>
    <property type="evidence" value="ECO:0007669"/>
    <property type="project" value="TreeGrafter"/>
</dbReference>
<dbReference type="Pfam" id="PF08541">
    <property type="entry name" value="ACP_syn_III_C"/>
    <property type="match status" value="1"/>
</dbReference>
<proteinExistence type="inferred from homology"/>
<feature type="region of interest" description="ACP-binding" evidence="10">
    <location>
        <begin position="250"/>
        <end position="254"/>
    </location>
</feature>
<comment type="pathway">
    <text evidence="10">Lipid metabolism; fatty acid biosynthesis.</text>
</comment>
<dbReference type="EMBL" id="BJTG01000003">
    <property type="protein sequence ID" value="GEJ56725.1"/>
    <property type="molecule type" value="Genomic_DNA"/>
</dbReference>
<protein>
    <recommendedName>
        <fullName evidence="10">Beta-ketoacyl-[acyl-carrier-protein] synthase III</fullName>
        <shortName evidence="10">Beta-ketoacyl-ACP synthase III</shortName>
        <shortName evidence="10">KAS III</shortName>
        <ecNumber evidence="10">2.3.1.180</ecNumber>
    </recommendedName>
    <alternativeName>
        <fullName evidence="10">3-oxoacyl-[acyl-carrier-protein] synthase 3</fullName>
    </alternativeName>
    <alternativeName>
        <fullName evidence="10">3-oxoacyl-[acyl-carrier-protein] synthase III</fullName>
    </alternativeName>
</protein>
<evidence type="ECO:0000313" key="14">
    <source>
        <dbReference type="Proteomes" id="UP000503640"/>
    </source>
</evidence>
<keyword evidence="8 10" id="KW-0511">Multifunctional enzyme</keyword>
<keyword evidence="6 10" id="KW-0443">Lipid metabolism</keyword>
<gene>
    <name evidence="10 13" type="primary">fabH</name>
    <name evidence="13" type="ORF">AMYX_14660</name>
</gene>
<dbReference type="Gene3D" id="3.40.47.10">
    <property type="match status" value="1"/>
</dbReference>
<dbReference type="GO" id="GO:0006633">
    <property type="term" value="P:fatty acid biosynthetic process"/>
    <property type="evidence" value="ECO:0007669"/>
    <property type="project" value="UniProtKB-UniRule"/>
</dbReference>
<keyword evidence="7 10" id="KW-0275">Fatty acid biosynthesis</keyword>
<comment type="function">
    <text evidence="10">Catalyzes the condensation reaction of fatty acid synthesis by the addition to an acyl acceptor of two carbons from malonyl-ACP. Catalyzes the first condensation reaction which initiates fatty acid synthesis and may therefore play a role in governing the total rate of fatty acid production. Possesses both acetoacetyl-ACP synthase and acetyl transacylase activities. Its substrate specificity determines the biosynthesis of branched-chain and/or straight-chain of fatty acids.</text>
</comment>
<dbReference type="InterPro" id="IPR013747">
    <property type="entry name" value="ACP_syn_III_C"/>
</dbReference>
<dbReference type="NCBIfam" id="TIGR00747">
    <property type="entry name" value="fabH"/>
    <property type="match status" value="1"/>
</dbReference>
<comment type="caution">
    <text evidence="13">The sequence shown here is derived from an EMBL/GenBank/DDBJ whole genome shotgun (WGS) entry which is preliminary data.</text>
</comment>
<feature type="active site" evidence="10">
    <location>
        <position position="279"/>
    </location>
</feature>
<dbReference type="GO" id="GO:0004315">
    <property type="term" value="F:3-oxoacyl-[acyl-carrier-protein] synthase activity"/>
    <property type="evidence" value="ECO:0007669"/>
    <property type="project" value="InterPro"/>
</dbReference>
<evidence type="ECO:0000256" key="9">
    <source>
        <dbReference type="ARBA" id="ARBA00023315"/>
    </source>
</evidence>
<dbReference type="Pfam" id="PF08545">
    <property type="entry name" value="ACP_syn_III"/>
    <property type="match status" value="1"/>
</dbReference>
<evidence type="ECO:0000256" key="10">
    <source>
        <dbReference type="HAMAP-Rule" id="MF_01815"/>
    </source>
</evidence>
<dbReference type="EC" id="2.3.1.180" evidence="10"/>
<evidence type="ECO:0000256" key="5">
    <source>
        <dbReference type="ARBA" id="ARBA00022832"/>
    </source>
</evidence>
<evidence type="ECO:0000256" key="1">
    <source>
        <dbReference type="ARBA" id="ARBA00008642"/>
    </source>
</evidence>
<keyword evidence="5 10" id="KW-0276">Fatty acid metabolism</keyword>
<dbReference type="GO" id="GO:0005737">
    <property type="term" value="C:cytoplasm"/>
    <property type="evidence" value="ECO:0007669"/>
    <property type="project" value="UniProtKB-SubCell"/>
</dbReference>
<dbReference type="GO" id="GO:0033818">
    <property type="term" value="F:beta-ketoacyl-acyl-carrier-protein synthase III activity"/>
    <property type="evidence" value="ECO:0007669"/>
    <property type="project" value="UniProtKB-UniRule"/>
</dbReference>
<comment type="subcellular location">
    <subcellularLocation>
        <location evidence="10">Cytoplasm</location>
    </subcellularLocation>
</comment>
<feature type="active site" evidence="10">
    <location>
        <position position="249"/>
    </location>
</feature>
<comment type="domain">
    <text evidence="10">The last Arg residue of the ACP-binding site is essential for the weak association between ACP/AcpP and FabH.</text>
</comment>
<dbReference type="PANTHER" id="PTHR34069">
    <property type="entry name" value="3-OXOACYL-[ACYL-CARRIER-PROTEIN] SYNTHASE 3"/>
    <property type="match status" value="1"/>
</dbReference>
<keyword evidence="14" id="KW-1185">Reference proteome</keyword>
<feature type="active site" evidence="10">
    <location>
        <position position="111"/>
    </location>
</feature>
<evidence type="ECO:0000259" key="11">
    <source>
        <dbReference type="Pfam" id="PF08541"/>
    </source>
</evidence>
<evidence type="ECO:0000256" key="7">
    <source>
        <dbReference type="ARBA" id="ARBA00023160"/>
    </source>
</evidence>
<name>A0A7I9VK30_9BACT</name>
<dbReference type="RefSeq" id="WP_176064209.1">
    <property type="nucleotide sequence ID" value="NZ_BJTG01000003.1"/>
</dbReference>
<evidence type="ECO:0000259" key="12">
    <source>
        <dbReference type="Pfam" id="PF08545"/>
    </source>
</evidence>
<dbReference type="CDD" id="cd00830">
    <property type="entry name" value="KAS_III"/>
    <property type="match status" value="1"/>
</dbReference>
<evidence type="ECO:0000256" key="4">
    <source>
        <dbReference type="ARBA" id="ARBA00022679"/>
    </source>
</evidence>
<keyword evidence="2 10" id="KW-0963">Cytoplasm</keyword>
<keyword evidence="3 10" id="KW-0444">Lipid biosynthesis</keyword>
<keyword evidence="4 10" id="KW-0808">Transferase</keyword>
<reference evidence="14" key="1">
    <citation type="journal article" date="2020" name="Appl. Environ. Microbiol.">
        <title>Diazotrophic Anaeromyxobacter Isolates from Soils.</title>
        <authorList>
            <person name="Masuda Y."/>
            <person name="Yamanaka H."/>
            <person name="Xu Z.X."/>
            <person name="Shiratori Y."/>
            <person name="Aono T."/>
            <person name="Amachi S."/>
            <person name="Senoo K."/>
            <person name="Itoh H."/>
        </authorList>
    </citation>
    <scope>NUCLEOTIDE SEQUENCE [LARGE SCALE GENOMIC DNA]</scope>
    <source>
        <strain evidence="14">R267</strain>
    </source>
</reference>
<evidence type="ECO:0000256" key="3">
    <source>
        <dbReference type="ARBA" id="ARBA00022516"/>
    </source>
</evidence>
<dbReference type="Proteomes" id="UP000503640">
    <property type="component" value="Unassembled WGS sequence"/>
</dbReference>
<dbReference type="InterPro" id="IPR016039">
    <property type="entry name" value="Thiolase-like"/>
</dbReference>
<dbReference type="UniPathway" id="UPA00094"/>
<comment type="catalytic activity">
    <reaction evidence="10">
        <text>malonyl-[ACP] + acetyl-CoA + H(+) = 3-oxobutanoyl-[ACP] + CO2 + CoA</text>
        <dbReference type="Rhea" id="RHEA:12080"/>
        <dbReference type="Rhea" id="RHEA-COMP:9623"/>
        <dbReference type="Rhea" id="RHEA-COMP:9625"/>
        <dbReference type="ChEBI" id="CHEBI:15378"/>
        <dbReference type="ChEBI" id="CHEBI:16526"/>
        <dbReference type="ChEBI" id="CHEBI:57287"/>
        <dbReference type="ChEBI" id="CHEBI:57288"/>
        <dbReference type="ChEBI" id="CHEBI:78449"/>
        <dbReference type="ChEBI" id="CHEBI:78450"/>
        <dbReference type="EC" id="2.3.1.180"/>
    </reaction>
</comment>
<evidence type="ECO:0000256" key="6">
    <source>
        <dbReference type="ARBA" id="ARBA00023098"/>
    </source>
</evidence>
<organism evidence="13 14">
    <name type="scientific">Anaeromyxobacter diazotrophicus</name>
    <dbReference type="NCBI Taxonomy" id="2590199"/>
    <lineage>
        <taxon>Bacteria</taxon>
        <taxon>Pseudomonadati</taxon>
        <taxon>Myxococcota</taxon>
        <taxon>Myxococcia</taxon>
        <taxon>Myxococcales</taxon>
        <taxon>Cystobacterineae</taxon>
        <taxon>Anaeromyxobacteraceae</taxon>
        <taxon>Anaeromyxobacter</taxon>
    </lineage>
</organism>
<dbReference type="HAMAP" id="MF_01815">
    <property type="entry name" value="FabH"/>
    <property type="match status" value="1"/>
</dbReference>
<dbReference type="InterPro" id="IPR013751">
    <property type="entry name" value="ACP_syn_III_N"/>
</dbReference>
<comment type="similarity">
    <text evidence="1 10">Belongs to the thiolase-like superfamily. FabH family.</text>
</comment>
<feature type="domain" description="Beta-ketoacyl-[acyl-carrier-protein] synthase III N-terminal" evidence="12">
    <location>
        <begin position="105"/>
        <end position="181"/>
    </location>
</feature>
<dbReference type="AlphaFoldDB" id="A0A7I9VK30"/>
<keyword evidence="9 10" id="KW-0012">Acyltransferase</keyword>